<keyword evidence="1" id="KW-0812">Transmembrane</keyword>
<feature type="transmembrane region" description="Helical" evidence="1">
    <location>
        <begin position="42"/>
        <end position="65"/>
    </location>
</feature>
<dbReference type="HOGENOM" id="CLU_2354112_0_0_5"/>
<keyword evidence="3" id="KW-1185">Reference proteome</keyword>
<dbReference type="AlphaFoldDB" id="M1P037"/>
<keyword evidence="1" id="KW-0472">Membrane</keyword>
<dbReference type="PATRIC" id="fig|1094489.3.peg.1373"/>
<dbReference type="KEGG" id="baus:BAnh1_11190"/>
<evidence type="ECO:0000256" key="1">
    <source>
        <dbReference type="SAM" id="Phobius"/>
    </source>
</evidence>
<dbReference type="EMBL" id="CP003123">
    <property type="protein sequence ID" value="AGF74987.1"/>
    <property type="molecule type" value="Genomic_DNA"/>
</dbReference>
<dbReference type="Proteomes" id="UP000011729">
    <property type="component" value="Chromosome"/>
</dbReference>
<feature type="transmembrane region" description="Helical" evidence="1">
    <location>
        <begin position="71"/>
        <end position="94"/>
    </location>
</feature>
<organism evidence="2 3">
    <name type="scientific">Bartonella australis (strain Aust/NH1)</name>
    <dbReference type="NCBI Taxonomy" id="1094489"/>
    <lineage>
        <taxon>Bacteria</taxon>
        <taxon>Pseudomonadati</taxon>
        <taxon>Pseudomonadota</taxon>
        <taxon>Alphaproteobacteria</taxon>
        <taxon>Hyphomicrobiales</taxon>
        <taxon>Bartonellaceae</taxon>
        <taxon>Bartonella</taxon>
    </lineage>
</organism>
<proteinExistence type="predicted"/>
<name>M1P037_BARAA</name>
<evidence type="ECO:0000313" key="3">
    <source>
        <dbReference type="Proteomes" id="UP000011729"/>
    </source>
</evidence>
<keyword evidence="1" id="KW-1133">Transmembrane helix</keyword>
<protein>
    <submittedName>
        <fullName evidence="2">Uncharacterized protein</fullName>
    </submittedName>
</protein>
<evidence type="ECO:0000313" key="2">
    <source>
        <dbReference type="EMBL" id="AGF74987.1"/>
    </source>
</evidence>
<accession>M1P037</accession>
<gene>
    <name evidence="2" type="ordered locus">BAnh1_11190</name>
</gene>
<reference evidence="2 3" key="1">
    <citation type="journal article" date="2013" name="PLoS Genet.">
        <title>A gene transfer agent and a dynamic repertoire of secretion systems hold the keys to the explosive radiation of the emerging pathogen Bartonella.</title>
        <authorList>
            <person name="Guy L."/>
            <person name="Nystedt B."/>
            <person name="Toft C."/>
            <person name="Zaremba-Niedzwiedzka K."/>
            <person name="Berglund E.C."/>
            <person name="Granberg F."/>
            <person name="Naslund K."/>
            <person name="Eriksson A.S."/>
            <person name="Andersson S.G."/>
        </authorList>
    </citation>
    <scope>NUCLEOTIDE SEQUENCE [LARGE SCALE GENOMIC DNA]</scope>
    <source>
        <strain evidence="2 3">Aust/NH1</strain>
    </source>
</reference>
<sequence length="96" mass="11102">MWLCRGKGGGVRIFKEGRLMKGGCRLVPGCRRRRSGEGGSSLFLRWPVVYFPGLFVVGESFLFLPKVKWEIFVRYGVIFFHRCILFTSLELLYFSS</sequence>